<evidence type="ECO:0000313" key="10">
    <source>
        <dbReference type="Proteomes" id="UP001305779"/>
    </source>
</evidence>
<protein>
    <recommendedName>
        <fullName evidence="8">Carboxylic ester hydrolase</fullName>
        <ecNumber evidence="8">3.1.1.-</ecNumber>
    </recommendedName>
</protein>
<keyword evidence="5 8" id="KW-0378">Hydrolase</keyword>
<dbReference type="SUPFAM" id="SSF53474">
    <property type="entry name" value="alpha/beta-Hydrolases"/>
    <property type="match status" value="1"/>
</dbReference>
<keyword evidence="10" id="KW-1185">Reference proteome</keyword>
<keyword evidence="6" id="KW-0106">Calcium</keyword>
<dbReference type="PANTHER" id="PTHR33938:SF8">
    <property type="entry name" value="CARBOXYLIC ESTER HYDROLASE"/>
    <property type="match status" value="1"/>
</dbReference>
<evidence type="ECO:0000256" key="6">
    <source>
        <dbReference type="ARBA" id="ARBA00022837"/>
    </source>
</evidence>
<name>A0ABR0EYJ8_ZASCE</name>
<evidence type="ECO:0000256" key="3">
    <source>
        <dbReference type="ARBA" id="ARBA00022723"/>
    </source>
</evidence>
<organism evidence="9 10">
    <name type="scientific">Zasmidium cellare</name>
    <name type="common">Wine cellar mold</name>
    <name type="synonym">Racodium cellare</name>
    <dbReference type="NCBI Taxonomy" id="395010"/>
    <lineage>
        <taxon>Eukaryota</taxon>
        <taxon>Fungi</taxon>
        <taxon>Dikarya</taxon>
        <taxon>Ascomycota</taxon>
        <taxon>Pezizomycotina</taxon>
        <taxon>Dothideomycetes</taxon>
        <taxon>Dothideomycetidae</taxon>
        <taxon>Mycosphaerellales</taxon>
        <taxon>Mycosphaerellaceae</taxon>
        <taxon>Zasmidium</taxon>
    </lineage>
</organism>
<dbReference type="EMBL" id="JAXOVC010000002">
    <property type="protein sequence ID" value="KAK4505928.1"/>
    <property type="molecule type" value="Genomic_DNA"/>
</dbReference>
<dbReference type="InterPro" id="IPR029058">
    <property type="entry name" value="AB_hydrolase_fold"/>
</dbReference>
<keyword evidence="2" id="KW-0719">Serine esterase</keyword>
<evidence type="ECO:0000256" key="1">
    <source>
        <dbReference type="ARBA" id="ARBA00006249"/>
    </source>
</evidence>
<evidence type="ECO:0000313" key="9">
    <source>
        <dbReference type="EMBL" id="KAK4505928.1"/>
    </source>
</evidence>
<gene>
    <name evidence="9" type="ORF">PRZ48_003893</name>
</gene>
<evidence type="ECO:0000256" key="2">
    <source>
        <dbReference type="ARBA" id="ARBA00022487"/>
    </source>
</evidence>
<evidence type="ECO:0000256" key="4">
    <source>
        <dbReference type="ARBA" id="ARBA00022729"/>
    </source>
</evidence>
<accession>A0ABR0EYJ8</accession>
<sequence>MALGGGGYSGSYGFIYLAQAVGKGFAAIATDSGHPASVLHQNSLNWTLLSSGNLNLPLIEDFGYQTLGELSTFGKAVTGQYYSRQPDFSYFNGCSGGGRQAMAIAQRYPEAFDGILAVAPAMYYNILVPSGYWATHMMHELGYAPPSCEIDAFTNASVKACDALDGLEDGIISAPTQCHFKAADVVGKEFDCNGTTRNFSSAGAAVVQAAWDGPQKAGPGGYSWPGLNPGAALTTLYVQTNCSANSTCRPTTNTLFSEWYKYLLAQNPDYNLSSMTTEQYFSYIQSSSTNYMSSISASNPDLSAFAKTGGKLLSWQGTADENIPTRQTINYYEEVLKLDPRAGEYYRFFEAPGVGHCFGGAGPVPNGAIDQLMAWVENKTVPEVLQAGNGTHARPLCPYPLVQTFVGNGTNKGNKFTCLPPSPKACS</sequence>
<evidence type="ECO:0000256" key="7">
    <source>
        <dbReference type="ARBA" id="ARBA00023157"/>
    </source>
</evidence>
<dbReference type="InterPro" id="IPR011118">
    <property type="entry name" value="Tannase/feruloyl_esterase"/>
</dbReference>
<keyword evidence="3" id="KW-0479">Metal-binding</keyword>
<comment type="caution">
    <text evidence="9">The sequence shown here is derived from an EMBL/GenBank/DDBJ whole genome shotgun (WGS) entry which is preliminary data.</text>
</comment>
<dbReference type="EC" id="3.1.1.-" evidence="8"/>
<reference evidence="9 10" key="1">
    <citation type="journal article" date="2023" name="G3 (Bethesda)">
        <title>A chromosome-level genome assembly of Zasmidium syzygii isolated from banana leaves.</title>
        <authorList>
            <person name="van Westerhoven A.C."/>
            <person name="Mehrabi R."/>
            <person name="Talebi R."/>
            <person name="Steentjes M.B.F."/>
            <person name="Corcolon B."/>
            <person name="Chong P.A."/>
            <person name="Kema G.H.J."/>
            <person name="Seidl M.F."/>
        </authorList>
    </citation>
    <scope>NUCLEOTIDE SEQUENCE [LARGE SCALE GENOMIC DNA]</scope>
    <source>
        <strain evidence="9 10">P124</strain>
    </source>
</reference>
<keyword evidence="7" id="KW-1015">Disulfide bond</keyword>
<proteinExistence type="inferred from homology"/>
<dbReference type="PANTHER" id="PTHR33938">
    <property type="entry name" value="FERULOYL ESTERASE B-RELATED"/>
    <property type="match status" value="1"/>
</dbReference>
<dbReference type="Pfam" id="PF07519">
    <property type="entry name" value="Tannase"/>
    <property type="match status" value="1"/>
</dbReference>
<comment type="similarity">
    <text evidence="1 8">Belongs to the tannase family.</text>
</comment>
<dbReference type="Proteomes" id="UP001305779">
    <property type="component" value="Unassembled WGS sequence"/>
</dbReference>
<dbReference type="Gene3D" id="3.40.50.1820">
    <property type="entry name" value="alpha/beta hydrolase"/>
    <property type="match status" value="1"/>
</dbReference>
<keyword evidence="4" id="KW-0732">Signal</keyword>
<evidence type="ECO:0000256" key="8">
    <source>
        <dbReference type="RuleBase" id="RU361238"/>
    </source>
</evidence>
<evidence type="ECO:0000256" key="5">
    <source>
        <dbReference type="ARBA" id="ARBA00022801"/>
    </source>
</evidence>